<feature type="transmembrane region" description="Helical" evidence="10">
    <location>
        <begin position="676"/>
        <end position="696"/>
    </location>
</feature>
<dbReference type="PRINTS" id="PR01434">
    <property type="entry name" value="NADHDHGNASE5"/>
</dbReference>
<dbReference type="InterPro" id="IPR050616">
    <property type="entry name" value="CPA3_Na-H_Antiporter_A"/>
</dbReference>
<evidence type="ECO:0000259" key="11">
    <source>
        <dbReference type="Pfam" id="PF00361"/>
    </source>
</evidence>
<keyword evidence="5 9" id="KW-0812">Transmembrane</keyword>
<evidence type="ECO:0000256" key="10">
    <source>
        <dbReference type="SAM" id="Phobius"/>
    </source>
</evidence>
<feature type="transmembrane region" description="Helical" evidence="10">
    <location>
        <begin position="399"/>
        <end position="421"/>
    </location>
</feature>
<feature type="transmembrane region" description="Helical" evidence="10">
    <location>
        <begin position="291"/>
        <end position="310"/>
    </location>
</feature>
<feature type="transmembrane region" description="Helical" evidence="10">
    <location>
        <begin position="316"/>
        <end position="339"/>
    </location>
</feature>
<evidence type="ECO:0000259" key="13">
    <source>
        <dbReference type="Pfam" id="PF04039"/>
    </source>
</evidence>
<organism evidence="16 17">
    <name type="scientific">Streptosporangium vulgare</name>
    <dbReference type="NCBI Taxonomy" id="46190"/>
    <lineage>
        <taxon>Bacteria</taxon>
        <taxon>Bacillati</taxon>
        <taxon>Actinomycetota</taxon>
        <taxon>Actinomycetes</taxon>
        <taxon>Streptosporangiales</taxon>
        <taxon>Streptosporangiaceae</taxon>
        <taxon>Streptosporangium</taxon>
    </lineage>
</organism>
<feature type="transmembrane region" description="Helical" evidence="10">
    <location>
        <begin position="126"/>
        <end position="143"/>
    </location>
</feature>
<dbReference type="RefSeq" id="WP_386163251.1">
    <property type="nucleotide sequence ID" value="NZ_JBHMBS010000040.1"/>
</dbReference>
<gene>
    <name evidence="16" type="ORF">ACFFRH_40915</name>
</gene>
<evidence type="ECO:0000313" key="16">
    <source>
        <dbReference type="EMBL" id="MFB9681873.1"/>
    </source>
</evidence>
<evidence type="ECO:0000256" key="4">
    <source>
        <dbReference type="ARBA" id="ARBA00022475"/>
    </source>
</evidence>
<keyword evidence="2" id="KW-0813">Transport</keyword>
<feature type="transmembrane region" description="Helical" evidence="10">
    <location>
        <begin position="613"/>
        <end position="631"/>
    </location>
</feature>
<accession>A0ABV5TWA0</accession>
<reference evidence="16 17" key="1">
    <citation type="submission" date="2024-09" db="EMBL/GenBank/DDBJ databases">
        <authorList>
            <person name="Sun Q."/>
            <person name="Mori K."/>
        </authorList>
    </citation>
    <scope>NUCLEOTIDE SEQUENCE [LARGE SCALE GENOMIC DNA]</scope>
    <source>
        <strain evidence="16 17">JCM 3028</strain>
    </source>
</reference>
<dbReference type="PANTHER" id="PTHR43373:SF1">
    <property type="entry name" value="NA(+)_H(+) ANTIPORTER SUBUNIT A"/>
    <property type="match status" value="1"/>
</dbReference>
<evidence type="ECO:0000313" key="17">
    <source>
        <dbReference type="Proteomes" id="UP001589610"/>
    </source>
</evidence>
<feature type="domain" description="MrpA C-terminal/MbhE" evidence="15">
    <location>
        <begin position="676"/>
        <end position="749"/>
    </location>
</feature>
<dbReference type="Proteomes" id="UP001589610">
    <property type="component" value="Unassembled WGS sequence"/>
</dbReference>
<comment type="caution">
    <text evidence="16">The sequence shown here is derived from an EMBL/GenBank/DDBJ whole genome shotgun (WGS) entry which is preliminary data.</text>
</comment>
<feature type="transmembrane region" description="Helical" evidence="10">
    <location>
        <begin position="442"/>
        <end position="463"/>
    </location>
</feature>
<keyword evidence="7" id="KW-0406">Ion transport</keyword>
<evidence type="ECO:0000259" key="12">
    <source>
        <dbReference type="Pfam" id="PF00662"/>
    </source>
</evidence>
<evidence type="ECO:0000259" key="14">
    <source>
        <dbReference type="Pfam" id="PF13244"/>
    </source>
</evidence>
<feature type="domain" description="Na+/H+ antiporter MnhB subunit-related protein" evidence="13">
    <location>
        <begin position="786"/>
        <end position="908"/>
    </location>
</feature>
<keyword evidence="17" id="KW-1185">Reference proteome</keyword>
<dbReference type="Pfam" id="PF00662">
    <property type="entry name" value="Proton_antipo_N"/>
    <property type="match status" value="1"/>
</dbReference>
<dbReference type="PANTHER" id="PTHR43373">
    <property type="entry name" value="NA(+)/H(+) ANTIPORTER SUBUNIT"/>
    <property type="match status" value="1"/>
</dbReference>
<feature type="transmembrane region" description="Helical" evidence="10">
    <location>
        <begin position="789"/>
        <end position="807"/>
    </location>
</feature>
<evidence type="ECO:0000256" key="9">
    <source>
        <dbReference type="RuleBase" id="RU000320"/>
    </source>
</evidence>
<keyword evidence="6 10" id="KW-1133">Transmembrane helix</keyword>
<evidence type="ECO:0000259" key="15">
    <source>
        <dbReference type="Pfam" id="PF20501"/>
    </source>
</evidence>
<evidence type="ECO:0000256" key="3">
    <source>
        <dbReference type="ARBA" id="ARBA00022449"/>
    </source>
</evidence>
<feature type="domain" description="MrpA C-terminal/MbhD" evidence="14">
    <location>
        <begin position="596"/>
        <end position="660"/>
    </location>
</feature>
<feature type="domain" description="NADH-Ubiquinone oxidoreductase (complex I) chain 5 N-terminal" evidence="12">
    <location>
        <begin position="61"/>
        <end position="105"/>
    </location>
</feature>
<feature type="transmembrane region" description="Helical" evidence="10">
    <location>
        <begin position="589"/>
        <end position="606"/>
    </location>
</feature>
<evidence type="ECO:0000256" key="8">
    <source>
        <dbReference type="ARBA" id="ARBA00023136"/>
    </source>
</evidence>
<comment type="subcellular location">
    <subcellularLocation>
        <location evidence="1">Cell membrane</location>
        <topology evidence="1">Multi-pass membrane protein</topology>
    </subcellularLocation>
    <subcellularLocation>
        <location evidence="9">Membrane</location>
        <topology evidence="9">Multi-pass membrane protein</topology>
    </subcellularLocation>
</comment>
<dbReference type="EMBL" id="JBHMBS010000040">
    <property type="protein sequence ID" value="MFB9681873.1"/>
    <property type="molecule type" value="Genomic_DNA"/>
</dbReference>
<proteinExistence type="predicted"/>
<feature type="transmembrane region" description="Helical" evidence="10">
    <location>
        <begin position="197"/>
        <end position="223"/>
    </location>
</feature>
<sequence>MEPLLILHAVAAVLAPALVRRFGRDAFFALAVPPACGVAYTVRIALDGVPVESHHGWAPALGLGLSFRADAPAVLMMALVTGVGALVVLYCSRYFAATAEGLGRFAGVLVAFAGAMLGLVVADDLLLLYVFWELTTLFSYLLIGHDPASRTGRRAAMQALTVTTLGGLAMLGGMVVLGEAAGTYRISRIVADPPSGGLVPVAVALVLVGALSKSAIFPFSMWLPAAMAAPTPVSAYLHAAAMVKAGVYLLARLGPAFGDLAAWRWTAVPLGLLTMLLGAWRALREYDLKKLLAYGTVSQLGFLTVLFGAATRDTAIAGAGMLLAHALFKASLFLVVGVVDHATGTRDLRELSGLRRSAPWLFATAAGAAASMAGIPPFLGFVGKEAAFESLLTGRPADTVVLAGVVLGSALTAGYSARFLWGAFGSEPGREPVPVRRTGAAMFLPPALLSALGLAAAPLAGRYGEAMEGYTGTFPGPGHGTHLALWSGAPVPLLLSAAALAGGALLFLVREPLVRVGTALHVVDSGRVYWALVRGLGRFSLQLTGVVQRGSLPDYLMIAFVSLAGVAAFSLLYGPSPGLRPDVVLWERVEQPVIGVLLMATAAVALRVRSHIVLVLVAGLTGYGTALLFLVHGSPDLALTQFLVETLSLVVFVLVLRRLPLGPREDRPRVPFGARLVLGVVSGAVAAGAGGLAMNARQATPVGTMMAPAARESGATNVVSAILVDIRAWDTMGETSVLVVLTLGMTGLIFLRSRSYALRAPRDRNGDDSRTYWLAATLPPGQRAVIFELVARLTFHTVMVVSVFLLFTGHGAVGGGFAGGMVAGLALVMRYLAGGRYELAAAAPVTAGVLIGLGLLLCAVTAFWGLLAGSGPLDMLAADPHVPLVGDLHLSTVLLFDVGVYVTVIGMVQDALRGLGAELDRRIDEGEDR</sequence>
<protein>
    <submittedName>
        <fullName evidence="16">Na+/H+ antiporter subunit A</fullName>
    </submittedName>
</protein>
<dbReference type="InterPro" id="IPR001516">
    <property type="entry name" value="Proton_antipo_N"/>
</dbReference>
<feature type="domain" description="NADH:quinone oxidoreductase/Mrp antiporter transmembrane" evidence="11">
    <location>
        <begin position="122"/>
        <end position="405"/>
    </location>
</feature>
<feature type="transmembrane region" description="Helical" evidence="10">
    <location>
        <begin position="845"/>
        <end position="868"/>
    </location>
</feature>
<feature type="transmembrane region" description="Helical" evidence="10">
    <location>
        <begin position="102"/>
        <end position="120"/>
    </location>
</feature>
<evidence type="ECO:0000256" key="5">
    <source>
        <dbReference type="ARBA" id="ARBA00022692"/>
    </source>
</evidence>
<evidence type="ECO:0000256" key="2">
    <source>
        <dbReference type="ARBA" id="ARBA00022448"/>
    </source>
</evidence>
<keyword evidence="8 10" id="KW-0472">Membrane</keyword>
<evidence type="ECO:0000256" key="6">
    <source>
        <dbReference type="ARBA" id="ARBA00022989"/>
    </source>
</evidence>
<feature type="transmembrane region" description="Helical" evidence="10">
    <location>
        <begin position="155"/>
        <end position="177"/>
    </location>
</feature>
<dbReference type="InterPro" id="IPR025383">
    <property type="entry name" value="MrpA_C/MbhD"/>
</dbReference>
<feature type="transmembrane region" description="Helical" evidence="10">
    <location>
        <begin position="555"/>
        <end position="574"/>
    </location>
</feature>
<feature type="transmembrane region" description="Helical" evidence="10">
    <location>
        <begin position="637"/>
        <end position="656"/>
    </location>
</feature>
<dbReference type="InterPro" id="IPR007182">
    <property type="entry name" value="MnhB"/>
</dbReference>
<feature type="transmembrane region" description="Helical" evidence="10">
    <location>
        <begin position="888"/>
        <end position="908"/>
    </location>
</feature>
<dbReference type="NCBIfam" id="NF009284">
    <property type="entry name" value="PRK12644.1"/>
    <property type="match status" value="1"/>
</dbReference>
<dbReference type="Pfam" id="PF00361">
    <property type="entry name" value="Proton_antipo_M"/>
    <property type="match status" value="1"/>
</dbReference>
<feature type="transmembrane region" description="Helical" evidence="10">
    <location>
        <begin position="360"/>
        <end position="379"/>
    </location>
</feature>
<evidence type="ECO:0000256" key="1">
    <source>
        <dbReference type="ARBA" id="ARBA00004651"/>
    </source>
</evidence>
<feature type="transmembrane region" description="Helical" evidence="10">
    <location>
        <begin position="71"/>
        <end position="90"/>
    </location>
</feature>
<feature type="transmembrane region" description="Helical" evidence="10">
    <location>
        <begin position="260"/>
        <end position="279"/>
    </location>
</feature>
<dbReference type="Pfam" id="PF04039">
    <property type="entry name" value="MnhB"/>
    <property type="match status" value="1"/>
</dbReference>
<keyword evidence="3" id="KW-0050">Antiport</keyword>
<dbReference type="InterPro" id="IPR001750">
    <property type="entry name" value="ND/Mrp_TM"/>
</dbReference>
<feature type="transmembrane region" description="Helical" evidence="10">
    <location>
        <begin position="483"/>
        <end position="509"/>
    </location>
</feature>
<dbReference type="Pfam" id="PF13244">
    <property type="entry name" value="MbhD"/>
    <property type="match status" value="1"/>
</dbReference>
<dbReference type="InterPro" id="IPR046806">
    <property type="entry name" value="MrpA_C/MbhE"/>
</dbReference>
<keyword evidence="4" id="KW-1003">Cell membrane</keyword>
<dbReference type="Pfam" id="PF20501">
    <property type="entry name" value="MbhE"/>
    <property type="match status" value="1"/>
</dbReference>
<feature type="transmembrane region" description="Helical" evidence="10">
    <location>
        <begin position="813"/>
        <end position="833"/>
    </location>
</feature>
<evidence type="ECO:0000256" key="7">
    <source>
        <dbReference type="ARBA" id="ARBA00023065"/>
    </source>
</evidence>
<feature type="transmembrane region" description="Helical" evidence="10">
    <location>
        <begin position="735"/>
        <end position="752"/>
    </location>
</feature>
<name>A0ABV5TWA0_9ACTN</name>